<dbReference type="AlphaFoldDB" id="A0A0G4JVA8"/>
<protein>
    <submittedName>
        <fullName evidence="2">Uncharacterized protein</fullName>
    </submittedName>
</protein>
<gene>
    <name evidence="2" type="ORF">BN1221_02320c</name>
</gene>
<feature type="region of interest" description="Disordered" evidence="1">
    <location>
        <begin position="25"/>
        <end position="46"/>
    </location>
</feature>
<sequence length="46" mass="5109">MAGIKHGNQLHSGIRMIDPLFSLSGNKPNVPTTAWRINDYVNNNTD</sequence>
<organism evidence="2 3">
    <name type="scientific">Brenneria goodwinii</name>
    <dbReference type="NCBI Taxonomy" id="1109412"/>
    <lineage>
        <taxon>Bacteria</taxon>
        <taxon>Pseudomonadati</taxon>
        <taxon>Pseudomonadota</taxon>
        <taxon>Gammaproteobacteria</taxon>
        <taxon>Enterobacterales</taxon>
        <taxon>Pectobacteriaceae</taxon>
        <taxon>Brenneria</taxon>
    </lineage>
</organism>
<dbReference type="EMBL" id="CGIG01000001">
    <property type="protein sequence ID" value="CPR16866.1"/>
    <property type="molecule type" value="Genomic_DNA"/>
</dbReference>
<reference evidence="3" key="1">
    <citation type="submission" date="2015-01" db="EMBL/GenBank/DDBJ databases">
        <authorList>
            <person name="Paterson Steve"/>
        </authorList>
    </citation>
    <scope>NUCLEOTIDE SEQUENCE [LARGE SCALE GENOMIC DNA]</scope>
    <source>
        <strain evidence="3">OBR1</strain>
    </source>
</reference>
<name>A0A0G4JVA8_9GAMM</name>
<proteinExistence type="predicted"/>
<dbReference type="STRING" id="1109412.BN1221_02320c"/>
<keyword evidence="3" id="KW-1185">Reference proteome</keyword>
<evidence type="ECO:0000256" key="1">
    <source>
        <dbReference type="SAM" id="MobiDB-lite"/>
    </source>
</evidence>
<dbReference type="Proteomes" id="UP000044377">
    <property type="component" value="Unassembled WGS sequence"/>
</dbReference>
<evidence type="ECO:0000313" key="2">
    <source>
        <dbReference type="EMBL" id="CPR16866.1"/>
    </source>
</evidence>
<accession>A0A0G4JVA8</accession>
<evidence type="ECO:0000313" key="3">
    <source>
        <dbReference type="Proteomes" id="UP000044377"/>
    </source>
</evidence>